<name>A0A5C1A9M2_9BACT</name>
<evidence type="ECO:0000313" key="4">
    <source>
        <dbReference type="Proteomes" id="UP000324974"/>
    </source>
</evidence>
<evidence type="ECO:0000313" key="3">
    <source>
        <dbReference type="EMBL" id="QEL16069.1"/>
    </source>
</evidence>
<keyword evidence="4" id="KW-1185">Reference proteome</keyword>
<dbReference type="Proteomes" id="UP000324974">
    <property type="component" value="Chromosome"/>
</dbReference>
<keyword evidence="2" id="KW-0732">Signal</keyword>
<feature type="chain" id="PRO_5023002771" evidence="2">
    <location>
        <begin position="25"/>
        <end position="389"/>
    </location>
</feature>
<feature type="region of interest" description="Disordered" evidence="1">
    <location>
        <begin position="276"/>
        <end position="300"/>
    </location>
</feature>
<dbReference type="AlphaFoldDB" id="A0A5C1A9M2"/>
<dbReference type="OrthoDB" id="288013at2"/>
<evidence type="ECO:0000256" key="2">
    <source>
        <dbReference type="SAM" id="SignalP"/>
    </source>
</evidence>
<accession>A0A5C1A9M2</accession>
<dbReference type="RefSeq" id="WP_149110834.1">
    <property type="nucleotide sequence ID" value="NZ_CP042425.1"/>
</dbReference>
<evidence type="ECO:0000256" key="1">
    <source>
        <dbReference type="SAM" id="MobiDB-lite"/>
    </source>
</evidence>
<gene>
    <name evidence="3" type="ORF">PX52LOC_03008</name>
</gene>
<feature type="signal peptide" evidence="2">
    <location>
        <begin position="1"/>
        <end position="24"/>
    </location>
</feature>
<dbReference type="KEGG" id="lrs:PX52LOC_03008"/>
<protein>
    <submittedName>
        <fullName evidence="3">SH3 domain-containing protein</fullName>
    </submittedName>
</protein>
<dbReference type="Gene3D" id="2.30.30.40">
    <property type="entry name" value="SH3 Domains"/>
    <property type="match status" value="1"/>
</dbReference>
<organism evidence="3 4">
    <name type="scientific">Limnoglobus roseus</name>
    <dbReference type="NCBI Taxonomy" id="2598579"/>
    <lineage>
        <taxon>Bacteria</taxon>
        <taxon>Pseudomonadati</taxon>
        <taxon>Planctomycetota</taxon>
        <taxon>Planctomycetia</taxon>
        <taxon>Gemmatales</taxon>
        <taxon>Gemmataceae</taxon>
        <taxon>Limnoglobus</taxon>
    </lineage>
</organism>
<reference evidence="4" key="1">
    <citation type="submission" date="2019-08" db="EMBL/GenBank/DDBJ databases">
        <title>Limnoglobus roseus gen. nov., sp. nov., a novel freshwater planctomycete with a giant genome from the family Gemmataceae.</title>
        <authorList>
            <person name="Kulichevskaya I.S."/>
            <person name="Naumoff D.G."/>
            <person name="Miroshnikov K."/>
            <person name="Ivanova A."/>
            <person name="Philippov D.A."/>
            <person name="Hakobyan A."/>
            <person name="Rijpstra I.C."/>
            <person name="Sinninghe Damste J.S."/>
            <person name="Liesack W."/>
            <person name="Dedysh S.N."/>
        </authorList>
    </citation>
    <scope>NUCLEOTIDE SEQUENCE [LARGE SCALE GENOMIC DNA]</scope>
    <source>
        <strain evidence="4">PX52</strain>
    </source>
</reference>
<proteinExistence type="predicted"/>
<dbReference type="EMBL" id="CP042425">
    <property type="protein sequence ID" value="QEL16069.1"/>
    <property type="molecule type" value="Genomic_DNA"/>
</dbReference>
<feature type="compositionally biased region" description="Basic and acidic residues" evidence="1">
    <location>
        <begin position="289"/>
        <end position="300"/>
    </location>
</feature>
<sequence length="389" mass="42059">MRPVIRRGFLSAFAVFGLASDGFAQTASQQLGTVTVAEVTLRAAPKADAPDAGQLFRGLDVIVHHAEGDDWLAIQPPPGTISWINHKFVAVSKDKGFPQNAVVNSDGEVKIAVGKAGVNKPLDTRKTAVPDGTIVRVLAAGVKSDEDQSMWYPIQPLKDDFRYIPKAMVQLGSPAAENVVVKSPKGVMPAAASSENLTAAIPAKASAYPNKPAGWPNTNATWSEAETAEQGKDYDKAVKLYFQLAREMNGSGGDTDLANLCYTRIHAIRERNREAQGLKDNNWTAPKGDSPKVEPKKDDPWMKREEAGAAKPTWTGAGTLRLASVRAKDKQYYALEDSRGNLLYYAVTGANGIDLEKYLKKKVDLFGTVSYPAELRYGVVTVTRVDAAK</sequence>